<dbReference type="PANTHER" id="PTHR14187:SF46">
    <property type="entry name" value="HEAT SHOCK 70 KDA PROTEIN 12A"/>
    <property type="match status" value="1"/>
</dbReference>
<dbReference type="Gene3D" id="3.30.420.40">
    <property type="match status" value="1"/>
</dbReference>
<dbReference type="Proteomes" id="UP001558652">
    <property type="component" value="Unassembled WGS sequence"/>
</dbReference>
<comment type="caution">
    <text evidence="2">The sequence shown here is derived from an EMBL/GenBank/DDBJ whole genome shotgun (WGS) entry which is preliminary data.</text>
</comment>
<evidence type="ECO:0000313" key="3">
    <source>
        <dbReference type="Proteomes" id="UP001558652"/>
    </source>
</evidence>
<feature type="region of interest" description="Disordered" evidence="1">
    <location>
        <begin position="1"/>
        <end position="63"/>
    </location>
</feature>
<protein>
    <recommendedName>
        <fullName evidence="4">Heat shock 70 kDa protein 12A</fullName>
    </recommendedName>
</protein>
<gene>
    <name evidence="2" type="ORF">AAG570_003316</name>
</gene>
<proteinExistence type="predicted"/>
<organism evidence="2 3">
    <name type="scientific">Ranatra chinensis</name>
    <dbReference type="NCBI Taxonomy" id="642074"/>
    <lineage>
        <taxon>Eukaryota</taxon>
        <taxon>Metazoa</taxon>
        <taxon>Ecdysozoa</taxon>
        <taxon>Arthropoda</taxon>
        <taxon>Hexapoda</taxon>
        <taxon>Insecta</taxon>
        <taxon>Pterygota</taxon>
        <taxon>Neoptera</taxon>
        <taxon>Paraneoptera</taxon>
        <taxon>Hemiptera</taxon>
        <taxon>Heteroptera</taxon>
        <taxon>Panheteroptera</taxon>
        <taxon>Nepomorpha</taxon>
        <taxon>Nepidae</taxon>
        <taxon>Ranatrinae</taxon>
        <taxon>Ranatra</taxon>
    </lineage>
</organism>
<dbReference type="SUPFAM" id="SSF53067">
    <property type="entry name" value="Actin-like ATPase domain"/>
    <property type="match status" value="2"/>
</dbReference>
<dbReference type="PANTHER" id="PTHR14187">
    <property type="entry name" value="ALPHA KINASE/ELONGATION FACTOR 2 KINASE"/>
    <property type="match status" value="1"/>
</dbReference>
<accession>A0ABD0YKP0</accession>
<dbReference type="InterPro" id="IPR043129">
    <property type="entry name" value="ATPase_NBD"/>
</dbReference>
<evidence type="ECO:0000313" key="2">
    <source>
        <dbReference type="EMBL" id="KAL1122992.1"/>
    </source>
</evidence>
<keyword evidence="3" id="KW-1185">Reference proteome</keyword>
<sequence>MSLSKLPAGGAAGRLEECGRRRGEDREEERAEEVAGEESCGSQGGRHEEAAEEAVEEDHPLGEAKRENYDVVVAIDLGTTYSGYAFAYTNNTNDKQIHMMRQTEGGDRGLNNQKVPTVLLLTPEEKFHSFGFAARDAYHDLDSHEAKHWLYFDKFKMHLHNNMEVNRDSQLLAFNGQTVSALLVFSHALRYMKTQVIKELKDQGTCAANIRWVVTVPALWTQQAKQFVREAAYMADICSSQSPERLLIALEPEAASICCRNLHFNQITQNVNNRNDNGSYMVVDCGGGTVDITVHNVSSQTGSLRELHKATGGPCGSLGIDNEFFKLLECVFGSNLMKRFKQERPGAHNELMLGFEARKRSATTTRTTAYNIFLPFAFIDFFKRSTSQEIETAVEKYGRPDLKWSTEGILKIHPTLMYRLFQPTVDKILEHIEAVLTSRRVEDTISHLFLVGGFSESLILQHAVRDAFSHALHIIIPQAVSLSVLKGAVLYGLDPTVVTCRKVTHTYGIGVVKPFLNGIHPIEKLVIRNGQRWCVDVLERIVESGQAVTVGQIVSRKYAPASTSQTQIVLYLYATLSKVAQFITDRDVHRCGILRLELPRMDENYQAAGLKLREITVSLVFGGTEVRAYAKDSTTGHTVHTTLDFMKR</sequence>
<evidence type="ECO:0000256" key="1">
    <source>
        <dbReference type="SAM" id="MobiDB-lite"/>
    </source>
</evidence>
<evidence type="ECO:0008006" key="4">
    <source>
        <dbReference type="Google" id="ProtNLM"/>
    </source>
</evidence>
<name>A0ABD0YKP0_9HEMI</name>
<reference evidence="2 3" key="1">
    <citation type="submission" date="2024-07" db="EMBL/GenBank/DDBJ databases">
        <title>Chromosome-level genome assembly of the water stick insect Ranatra chinensis (Heteroptera: Nepidae).</title>
        <authorList>
            <person name="Liu X."/>
        </authorList>
    </citation>
    <scope>NUCLEOTIDE SEQUENCE [LARGE SCALE GENOMIC DNA]</scope>
    <source>
        <strain evidence="2">Cailab_2021Rc</strain>
        <tissue evidence="2">Muscle</tissue>
    </source>
</reference>
<dbReference type="AlphaFoldDB" id="A0ABD0YKP0"/>
<dbReference type="EMBL" id="JBFDAA010000013">
    <property type="protein sequence ID" value="KAL1122992.1"/>
    <property type="molecule type" value="Genomic_DNA"/>
</dbReference>
<feature type="compositionally biased region" description="Basic and acidic residues" evidence="1">
    <location>
        <begin position="14"/>
        <end position="33"/>
    </location>
</feature>